<evidence type="ECO:0000256" key="2">
    <source>
        <dbReference type="ARBA" id="ARBA00022741"/>
    </source>
</evidence>
<dbReference type="Gene3D" id="3.40.50.20">
    <property type="match status" value="1"/>
</dbReference>
<feature type="non-terminal residue" evidence="5">
    <location>
        <position position="289"/>
    </location>
</feature>
<keyword evidence="1" id="KW-0436">Ligase</keyword>
<feature type="domain" description="ATP-grasp" evidence="4">
    <location>
        <begin position="89"/>
        <end position="288"/>
    </location>
</feature>
<evidence type="ECO:0000256" key="3">
    <source>
        <dbReference type="ARBA" id="ARBA00022840"/>
    </source>
</evidence>
<keyword evidence="3" id="KW-0067">ATP-binding</keyword>
<dbReference type="NCBIfam" id="TIGR00877">
    <property type="entry name" value="purD"/>
    <property type="match status" value="1"/>
</dbReference>
<dbReference type="AlphaFoldDB" id="X1GCV4"/>
<dbReference type="Gene3D" id="3.30.1490.20">
    <property type="entry name" value="ATP-grasp fold, A domain"/>
    <property type="match status" value="1"/>
</dbReference>
<dbReference type="Pfam" id="PF02844">
    <property type="entry name" value="GARS_N"/>
    <property type="match status" value="1"/>
</dbReference>
<dbReference type="InterPro" id="IPR013815">
    <property type="entry name" value="ATP_grasp_subdomain_1"/>
</dbReference>
<dbReference type="SUPFAM" id="SSF56059">
    <property type="entry name" value="Glutathione synthetase ATP-binding domain-like"/>
    <property type="match status" value="1"/>
</dbReference>
<proteinExistence type="predicted"/>
<evidence type="ECO:0000256" key="1">
    <source>
        <dbReference type="ARBA" id="ARBA00022598"/>
    </source>
</evidence>
<accession>X1GCV4</accession>
<sequence>MPKSPKVKEIYVAPGNAGTAQLAQNLDISPTDIESLLKVAQEKRIDLTIVGPEAPLANGIADQFLIRGMPIFGPTKAAAEIESSKVFAKELMQKYNIPCARSASFSEYSQAKEYLLKQPPPIVVKADGLAAGKGVTVANSVPEALEVLCNLMESKTLGAAGNRVVIEEHLSGKEMSAFAFTDAHTVVPMVPASDYKPVFDGDRGPNTGGMGSYSPPYFFNPELDKTVNKTILEPAVKAMHEEARAYRGVLYGGLMITNDGPKALEFNARFGDPEAQVTLPRLKTDLIDI</sequence>
<gene>
    <name evidence="5" type="ORF">S03H2_14205</name>
</gene>
<dbReference type="GO" id="GO:0009113">
    <property type="term" value="P:purine nucleobase biosynthetic process"/>
    <property type="evidence" value="ECO:0007669"/>
    <property type="project" value="InterPro"/>
</dbReference>
<protein>
    <recommendedName>
        <fullName evidence="4">ATP-grasp domain-containing protein</fullName>
    </recommendedName>
</protein>
<evidence type="ECO:0000259" key="4">
    <source>
        <dbReference type="PROSITE" id="PS50975"/>
    </source>
</evidence>
<dbReference type="SUPFAM" id="SSF52440">
    <property type="entry name" value="PreATP-grasp domain"/>
    <property type="match status" value="1"/>
</dbReference>
<dbReference type="PANTHER" id="PTHR43472:SF1">
    <property type="entry name" value="PHOSPHORIBOSYLAMINE--GLYCINE LIGASE, CHLOROPLASTIC"/>
    <property type="match status" value="1"/>
</dbReference>
<dbReference type="InterPro" id="IPR020561">
    <property type="entry name" value="PRibGlycinamid_synth_ATP-grasp"/>
</dbReference>
<dbReference type="PROSITE" id="PS00184">
    <property type="entry name" value="GARS"/>
    <property type="match status" value="1"/>
</dbReference>
<dbReference type="InterPro" id="IPR020559">
    <property type="entry name" value="PRibGlycinamide_synth_CS"/>
</dbReference>
<dbReference type="Pfam" id="PF01071">
    <property type="entry name" value="GARS_A"/>
    <property type="match status" value="1"/>
</dbReference>
<dbReference type="PANTHER" id="PTHR43472">
    <property type="entry name" value="PHOSPHORIBOSYLAMINE--GLYCINE LIGASE"/>
    <property type="match status" value="1"/>
</dbReference>
<dbReference type="EMBL" id="BARU01007202">
    <property type="protein sequence ID" value="GAH42645.1"/>
    <property type="molecule type" value="Genomic_DNA"/>
</dbReference>
<dbReference type="GO" id="GO:0004637">
    <property type="term" value="F:phosphoribosylamine-glycine ligase activity"/>
    <property type="evidence" value="ECO:0007669"/>
    <property type="project" value="InterPro"/>
</dbReference>
<dbReference type="InterPro" id="IPR000115">
    <property type="entry name" value="PRibGlycinamide_synth"/>
</dbReference>
<evidence type="ECO:0000313" key="5">
    <source>
        <dbReference type="EMBL" id="GAH42645.1"/>
    </source>
</evidence>
<dbReference type="Gene3D" id="3.30.470.20">
    <property type="entry name" value="ATP-grasp fold, B domain"/>
    <property type="match status" value="1"/>
</dbReference>
<dbReference type="InterPro" id="IPR020562">
    <property type="entry name" value="PRibGlycinamide_synth_N"/>
</dbReference>
<dbReference type="InterPro" id="IPR016185">
    <property type="entry name" value="PreATP-grasp_dom_sf"/>
</dbReference>
<organism evidence="5">
    <name type="scientific">marine sediment metagenome</name>
    <dbReference type="NCBI Taxonomy" id="412755"/>
    <lineage>
        <taxon>unclassified sequences</taxon>
        <taxon>metagenomes</taxon>
        <taxon>ecological metagenomes</taxon>
    </lineage>
</organism>
<dbReference type="SMART" id="SM01209">
    <property type="entry name" value="GARS_A"/>
    <property type="match status" value="1"/>
</dbReference>
<keyword evidence="2" id="KW-0547">Nucleotide-binding</keyword>
<comment type="caution">
    <text evidence="5">The sequence shown here is derived from an EMBL/GenBank/DDBJ whole genome shotgun (WGS) entry which is preliminary data.</text>
</comment>
<dbReference type="GO" id="GO:0046872">
    <property type="term" value="F:metal ion binding"/>
    <property type="evidence" value="ECO:0007669"/>
    <property type="project" value="InterPro"/>
</dbReference>
<reference evidence="5" key="1">
    <citation type="journal article" date="2014" name="Front. Microbiol.">
        <title>High frequency of phylogenetically diverse reductive dehalogenase-homologous genes in deep subseafloor sedimentary metagenomes.</title>
        <authorList>
            <person name="Kawai M."/>
            <person name="Futagami T."/>
            <person name="Toyoda A."/>
            <person name="Takaki Y."/>
            <person name="Nishi S."/>
            <person name="Hori S."/>
            <person name="Arai W."/>
            <person name="Tsubouchi T."/>
            <person name="Morono Y."/>
            <person name="Uchiyama I."/>
            <person name="Ito T."/>
            <person name="Fujiyama A."/>
            <person name="Inagaki F."/>
            <person name="Takami H."/>
        </authorList>
    </citation>
    <scope>NUCLEOTIDE SEQUENCE</scope>
    <source>
        <strain evidence="5">Expedition CK06-06</strain>
    </source>
</reference>
<name>X1GCV4_9ZZZZ</name>
<dbReference type="InterPro" id="IPR011761">
    <property type="entry name" value="ATP-grasp"/>
</dbReference>
<dbReference type="GO" id="GO:0005524">
    <property type="term" value="F:ATP binding"/>
    <property type="evidence" value="ECO:0007669"/>
    <property type="project" value="UniProtKB-KW"/>
</dbReference>
<dbReference type="PROSITE" id="PS50975">
    <property type="entry name" value="ATP_GRASP"/>
    <property type="match status" value="1"/>
</dbReference>